<dbReference type="eggNOG" id="ENOG5032Y1A">
    <property type="taxonomic scope" value="Bacteria"/>
</dbReference>
<dbReference type="RefSeq" id="WP_018082037.1">
    <property type="nucleotide sequence ID" value="NZ_AQWM01000010.1"/>
</dbReference>
<evidence type="ECO:0008006" key="3">
    <source>
        <dbReference type="Google" id="ProtNLM"/>
    </source>
</evidence>
<organism evidence="1 2">
    <name type="scientific">Asticcacaulis benevestitus DSM 16100 = ATCC BAA-896</name>
    <dbReference type="NCBI Taxonomy" id="1121022"/>
    <lineage>
        <taxon>Bacteria</taxon>
        <taxon>Pseudomonadati</taxon>
        <taxon>Pseudomonadota</taxon>
        <taxon>Alphaproteobacteria</taxon>
        <taxon>Caulobacterales</taxon>
        <taxon>Caulobacteraceae</taxon>
        <taxon>Asticcacaulis</taxon>
    </lineage>
</organism>
<dbReference type="InterPro" id="IPR036388">
    <property type="entry name" value="WH-like_DNA-bd_sf"/>
</dbReference>
<dbReference type="STRING" id="1121022.GCA_000376105_02370"/>
<evidence type="ECO:0000313" key="1">
    <source>
        <dbReference type="EMBL" id="ESQ92338.1"/>
    </source>
</evidence>
<comment type="caution">
    <text evidence="1">The sequence shown here is derived from an EMBL/GenBank/DDBJ whole genome shotgun (WGS) entry which is preliminary data.</text>
</comment>
<dbReference type="SUPFAM" id="SSF46785">
    <property type="entry name" value="Winged helix' DNA-binding domain"/>
    <property type="match status" value="1"/>
</dbReference>
<sequence length="82" mass="9162">MSQLIEETLLGLLSQVRDGESISPNDVAKAVNAEQWRRELPKVRGVIIGLARQGKLEVLRKGKPIEPEGFKGVYRVRLPQKA</sequence>
<dbReference type="PATRIC" id="fig|1121022.4.peg.1864"/>
<dbReference type="Gene3D" id="1.10.10.10">
    <property type="entry name" value="Winged helix-like DNA-binding domain superfamily/Winged helix DNA-binding domain"/>
    <property type="match status" value="1"/>
</dbReference>
<name>V4RM38_9CAUL</name>
<reference evidence="1 2" key="1">
    <citation type="journal article" date="2014" name="Nature">
        <title>Sequential evolution of bacterial morphology by co-option of a developmental regulator.</title>
        <authorList>
            <person name="Jiang C."/>
            <person name="Brown P.J."/>
            <person name="Ducret A."/>
            <person name="Brun Y.V."/>
        </authorList>
    </citation>
    <scope>NUCLEOTIDE SEQUENCE [LARGE SCALE GENOMIC DNA]</scope>
    <source>
        <strain evidence="1 2">DSM 16100</strain>
    </source>
</reference>
<dbReference type="InterPro" id="IPR021660">
    <property type="entry name" value="DUF3253"/>
</dbReference>
<gene>
    <name evidence="1" type="ORF">ABENE_09250</name>
</gene>
<dbReference type="EMBL" id="AWGB01000014">
    <property type="protein sequence ID" value="ESQ92338.1"/>
    <property type="molecule type" value="Genomic_DNA"/>
</dbReference>
<keyword evidence="2" id="KW-1185">Reference proteome</keyword>
<evidence type="ECO:0000313" key="2">
    <source>
        <dbReference type="Proteomes" id="UP000017837"/>
    </source>
</evidence>
<dbReference type="OrthoDB" id="7631458at2"/>
<accession>V4RM38</accession>
<protein>
    <recommendedName>
        <fullName evidence="3">DUF3253 domain-containing protein</fullName>
    </recommendedName>
</protein>
<dbReference type="Pfam" id="PF11625">
    <property type="entry name" value="DUF3253"/>
    <property type="match status" value="1"/>
</dbReference>
<dbReference type="Proteomes" id="UP000017837">
    <property type="component" value="Unassembled WGS sequence"/>
</dbReference>
<dbReference type="InterPro" id="IPR036390">
    <property type="entry name" value="WH_DNA-bd_sf"/>
</dbReference>
<dbReference type="AlphaFoldDB" id="V4RM38"/>
<proteinExistence type="predicted"/>